<sequence>MKERQSRYLVQLLLCLLMNVLSVFTSLSDVTYDVFDKQPIGLIAAFGDLDADKATDIFVISNNGKSVYVLKADIDIRRDGTKFIQKTFIPESKNDDSLIVNIVPGDFNMDSQLDLLVMRKSGTTENSVKVEIYNGNSHDGVPFLKIKEDFKDQPIVVDSNGDMVPDLFGETIDNKRAFWIFKTNGSYEVEYFQDSNGGNKSFSPLRIPQSSAFLDLDGDLNADLCVVSMNQQVVSFELWFNRKGNLTLSHNISAPPELKVVGQASFVDLNANHEINIILPGCLDEACTKSAIFVLPFNASSEQTTESTWLNLDVEFTTSNNNKVTSFPVSVNPISGITLPIMLRFGDFNLDGYPDAVAILSDSKSPSNKSAYILYNEPCKTCHGFSRTLAIDFGHPLEQNSPTLVAFFDLMENGVLDILLSEVKSDGTSVIRAIEQDFTGDASFLKVLVVSGLCKDNCPNGHNPYGVNQVGPTAKFISTTPTGSDQICIASQLTQSAYFALQLPFMLFGLGQTPNFVDELNIGIPSSGIAPKSHSWSTIIPNSQVIVIPYPIDNPESWRHELYVTPSRLVLLTGASLLGTCAFIAVIVGLLHWRERIEDKREKLQESQRFHFDAM</sequence>
<evidence type="ECO:0000256" key="1">
    <source>
        <dbReference type="ARBA" id="ARBA00004479"/>
    </source>
</evidence>
<evidence type="ECO:0000256" key="4">
    <source>
        <dbReference type="ARBA" id="ARBA00022989"/>
    </source>
</evidence>
<dbReference type="PANTHER" id="PTHR13412">
    <property type="entry name" value="T-CELL IMMUNOMODULATORY PROTEIN HOMOLOG"/>
    <property type="match status" value="1"/>
</dbReference>
<evidence type="ECO:0000256" key="6">
    <source>
        <dbReference type="ARBA" id="ARBA00023180"/>
    </source>
</evidence>
<proteinExistence type="inferred from homology"/>
<evidence type="ECO:0000256" key="2">
    <source>
        <dbReference type="ARBA" id="ARBA00006496"/>
    </source>
</evidence>
<keyword evidence="10" id="KW-1185">Reference proteome</keyword>
<keyword evidence="6" id="KW-0325">Glycoprotein</keyword>
<dbReference type="InterPro" id="IPR057089">
    <property type="entry name" value="C2_TIP"/>
</dbReference>
<dbReference type="PANTHER" id="PTHR13412:SF0">
    <property type="entry name" value="T-CELL IMMUNOMODULATORY PROTEIN"/>
    <property type="match status" value="1"/>
</dbReference>
<feature type="signal peptide" evidence="8">
    <location>
        <begin position="1"/>
        <end position="22"/>
    </location>
</feature>
<dbReference type="OrthoDB" id="10250728at2759"/>
<feature type="transmembrane region" description="Helical" evidence="7">
    <location>
        <begin position="569"/>
        <end position="593"/>
    </location>
</feature>
<evidence type="ECO:0000313" key="10">
    <source>
        <dbReference type="Proteomes" id="UP001165740"/>
    </source>
</evidence>
<dbReference type="InterPro" id="IPR028994">
    <property type="entry name" value="Integrin_alpha_N"/>
</dbReference>
<evidence type="ECO:0000313" key="12">
    <source>
        <dbReference type="RefSeq" id="XP_055891135.1"/>
    </source>
</evidence>
<dbReference type="Pfam" id="PF23122">
    <property type="entry name" value="C2_ITFG1"/>
    <property type="match status" value="1"/>
</dbReference>
<dbReference type="InterPro" id="IPR024881">
    <property type="entry name" value="Tip"/>
</dbReference>
<gene>
    <name evidence="11 12 13 14" type="primary">LOC106061236</name>
</gene>
<feature type="chain" id="PRO_5044702902" evidence="8">
    <location>
        <begin position="23"/>
        <end position="615"/>
    </location>
</feature>
<keyword evidence="4 7" id="KW-1133">Transmembrane helix</keyword>
<keyword evidence="3 7" id="KW-0812">Transmembrane</keyword>
<protein>
    <submittedName>
        <fullName evidence="11 12">T-cell immunomodulatory protein-like</fullName>
    </submittedName>
</protein>
<dbReference type="SUPFAM" id="SSF69318">
    <property type="entry name" value="Integrin alpha N-terminal domain"/>
    <property type="match status" value="1"/>
</dbReference>
<dbReference type="GeneID" id="106061236"/>
<comment type="similarity">
    <text evidence="2">Belongs to the TIP family.</text>
</comment>
<dbReference type="RefSeq" id="XP_055891134.1">
    <property type="nucleotide sequence ID" value="XM_056035159.1"/>
</dbReference>
<evidence type="ECO:0000256" key="3">
    <source>
        <dbReference type="ARBA" id="ARBA00022692"/>
    </source>
</evidence>
<dbReference type="OMA" id="PGDWIPW"/>
<dbReference type="Proteomes" id="UP001165740">
    <property type="component" value="Chromosome 7"/>
</dbReference>
<comment type="subcellular location">
    <subcellularLocation>
        <location evidence="1">Membrane</location>
        <topology evidence="1">Single-pass type I membrane protein</topology>
    </subcellularLocation>
</comment>
<accession>A0A9W3AV94</accession>
<dbReference type="AlphaFoldDB" id="A0A9W3AV94"/>
<dbReference type="Gene3D" id="2.130.10.130">
    <property type="entry name" value="Integrin alpha, N-terminal"/>
    <property type="match status" value="1"/>
</dbReference>
<evidence type="ECO:0000256" key="5">
    <source>
        <dbReference type="ARBA" id="ARBA00023136"/>
    </source>
</evidence>
<dbReference type="GO" id="GO:0005886">
    <property type="term" value="C:plasma membrane"/>
    <property type="evidence" value="ECO:0007669"/>
    <property type="project" value="TreeGrafter"/>
</dbReference>
<organism evidence="10 13">
    <name type="scientific">Biomphalaria glabrata</name>
    <name type="common">Bloodfluke planorb</name>
    <name type="synonym">Freshwater snail</name>
    <dbReference type="NCBI Taxonomy" id="6526"/>
    <lineage>
        <taxon>Eukaryota</taxon>
        <taxon>Metazoa</taxon>
        <taxon>Spiralia</taxon>
        <taxon>Lophotrochozoa</taxon>
        <taxon>Mollusca</taxon>
        <taxon>Gastropoda</taxon>
        <taxon>Heterobranchia</taxon>
        <taxon>Euthyneura</taxon>
        <taxon>Panpulmonata</taxon>
        <taxon>Hygrophila</taxon>
        <taxon>Lymnaeoidea</taxon>
        <taxon>Planorbidae</taxon>
        <taxon>Biomphalaria</taxon>
    </lineage>
</organism>
<evidence type="ECO:0000256" key="8">
    <source>
        <dbReference type="SAM" id="SignalP"/>
    </source>
</evidence>
<feature type="domain" description="T-cell immunomodulatory protein TIP C2" evidence="9">
    <location>
        <begin position="464"/>
        <end position="563"/>
    </location>
</feature>
<name>A0A9W3AV94_BIOGL</name>
<keyword evidence="8" id="KW-0732">Signal</keyword>
<dbReference type="RefSeq" id="XP_055891135.1">
    <property type="nucleotide sequence ID" value="XM_056035160.1"/>
</dbReference>
<keyword evidence="5 7" id="KW-0472">Membrane</keyword>
<evidence type="ECO:0000256" key="7">
    <source>
        <dbReference type="SAM" id="Phobius"/>
    </source>
</evidence>
<reference evidence="11 12" key="1">
    <citation type="submission" date="2025-04" db="UniProtKB">
        <authorList>
            <consortium name="RefSeq"/>
        </authorList>
    </citation>
    <scope>IDENTIFICATION</scope>
</reference>
<evidence type="ECO:0000259" key="9">
    <source>
        <dbReference type="Pfam" id="PF23122"/>
    </source>
</evidence>
<evidence type="ECO:0000313" key="13">
    <source>
        <dbReference type="RefSeq" id="XP_055891136.1"/>
    </source>
</evidence>
<dbReference type="RefSeq" id="XP_055891137.1">
    <property type="nucleotide sequence ID" value="XM_056035162.1"/>
</dbReference>
<evidence type="ECO:0000313" key="11">
    <source>
        <dbReference type="RefSeq" id="XP_055891134.1"/>
    </source>
</evidence>
<dbReference type="RefSeq" id="XP_055891136.1">
    <property type="nucleotide sequence ID" value="XM_056035161.1"/>
</dbReference>
<evidence type="ECO:0000313" key="14">
    <source>
        <dbReference type="RefSeq" id="XP_055891137.1"/>
    </source>
</evidence>